<evidence type="ECO:0000313" key="3">
    <source>
        <dbReference type="Proteomes" id="UP000298324"/>
    </source>
</evidence>
<keyword evidence="3" id="KW-1185">Reference proteome</keyword>
<comment type="caution">
    <text evidence="2">The sequence shown here is derived from an EMBL/GenBank/DDBJ whole genome shotgun (WGS) entry which is preliminary data.</text>
</comment>
<gene>
    <name evidence="2" type="ORF">Psch_02814</name>
</gene>
<accession>A0A4Y7RAR2</accession>
<protein>
    <recommendedName>
        <fullName evidence="4">DUF2619 domain-containing protein</fullName>
    </recommendedName>
</protein>
<feature type="transmembrane region" description="Helical" evidence="1">
    <location>
        <begin position="67"/>
        <end position="86"/>
    </location>
</feature>
<reference evidence="2 3" key="1">
    <citation type="journal article" date="2018" name="Environ. Microbiol.">
        <title>Novel energy conservation strategies and behaviour of Pelotomaculum schinkii driving syntrophic propionate catabolism.</title>
        <authorList>
            <person name="Hidalgo-Ahumada C.A.P."/>
            <person name="Nobu M.K."/>
            <person name="Narihiro T."/>
            <person name="Tamaki H."/>
            <person name="Liu W.T."/>
            <person name="Kamagata Y."/>
            <person name="Stams A.J.M."/>
            <person name="Imachi H."/>
            <person name="Sousa D.Z."/>
        </authorList>
    </citation>
    <scope>NUCLEOTIDE SEQUENCE [LARGE SCALE GENOMIC DNA]</scope>
    <source>
        <strain evidence="2 3">HH</strain>
    </source>
</reference>
<feature type="transmembrane region" description="Helical" evidence="1">
    <location>
        <begin position="6"/>
        <end position="29"/>
    </location>
</feature>
<dbReference type="RefSeq" id="WP_190258509.1">
    <property type="nucleotide sequence ID" value="NZ_QFGA01000002.1"/>
</dbReference>
<keyword evidence="1" id="KW-0472">Membrane</keyword>
<evidence type="ECO:0008006" key="4">
    <source>
        <dbReference type="Google" id="ProtNLM"/>
    </source>
</evidence>
<organism evidence="2 3">
    <name type="scientific">Pelotomaculum schinkii</name>
    <dbReference type="NCBI Taxonomy" id="78350"/>
    <lineage>
        <taxon>Bacteria</taxon>
        <taxon>Bacillati</taxon>
        <taxon>Bacillota</taxon>
        <taxon>Clostridia</taxon>
        <taxon>Eubacteriales</taxon>
        <taxon>Desulfotomaculaceae</taxon>
        <taxon>Pelotomaculum</taxon>
    </lineage>
</organism>
<proteinExistence type="predicted"/>
<keyword evidence="1" id="KW-1133">Transmembrane helix</keyword>
<dbReference type="Pfam" id="PF10942">
    <property type="entry name" value="DUF2619"/>
    <property type="match status" value="1"/>
</dbReference>
<name>A0A4Y7RAR2_9FIRM</name>
<keyword evidence="1" id="KW-0812">Transmembrane</keyword>
<evidence type="ECO:0000256" key="1">
    <source>
        <dbReference type="SAM" id="Phobius"/>
    </source>
</evidence>
<dbReference type="EMBL" id="QFGA01000002">
    <property type="protein sequence ID" value="TEB05773.1"/>
    <property type="molecule type" value="Genomic_DNA"/>
</dbReference>
<dbReference type="Proteomes" id="UP000298324">
    <property type="component" value="Unassembled WGS sequence"/>
</dbReference>
<evidence type="ECO:0000313" key="2">
    <source>
        <dbReference type="EMBL" id="TEB05773.1"/>
    </source>
</evidence>
<sequence>MFIEKIVFGMAGLRILSATIEFTAAMLMLKFGRVETAFKINALLALIGPTILLTVTSLGLVGLAGKVSSGGIGLIMLGVALIFLGINRI</sequence>
<dbReference type="AlphaFoldDB" id="A0A4Y7RAR2"/>
<dbReference type="InterPro" id="IPR020390">
    <property type="entry name" value="Uncharacterised_YqhV"/>
</dbReference>
<feature type="transmembrane region" description="Helical" evidence="1">
    <location>
        <begin position="41"/>
        <end position="61"/>
    </location>
</feature>